<comment type="caution">
    <text evidence="3">The sequence shown here is derived from an EMBL/GenBank/DDBJ whole genome shotgun (WGS) entry which is preliminary data.</text>
</comment>
<evidence type="ECO:0000313" key="4">
    <source>
        <dbReference type="Proteomes" id="UP000255165"/>
    </source>
</evidence>
<keyword evidence="4" id="KW-1185">Reference proteome</keyword>
<evidence type="ECO:0000313" key="3">
    <source>
        <dbReference type="EMBL" id="RDK06211.1"/>
    </source>
</evidence>
<dbReference type="RefSeq" id="WP_115215395.1">
    <property type="nucleotide sequence ID" value="NZ_QKWJ01000069.1"/>
</dbReference>
<dbReference type="EMBL" id="QKWJ01000069">
    <property type="protein sequence ID" value="RDK06211.1"/>
    <property type="molecule type" value="Genomic_DNA"/>
</dbReference>
<reference evidence="4" key="1">
    <citation type="submission" date="2018-06" db="EMBL/GenBank/DDBJ databases">
        <authorList>
            <person name="Feng T."/>
            <person name="Jeon C.O."/>
        </authorList>
    </citation>
    <scope>NUCLEOTIDE SEQUENCE [LARGE SCALE GENOMIC DNA]</scope>
    <source>
        <strain evidence="4">S23</strain>
    </source>
</reference>
<sequence>MKTRLGGMAAAILFTAAPAWAGPTAEISFVGEVLPTACQISAGAQTTVDYGNITRTALSATDMTQLPSRPISALTVQCDSQTSIGLRAVDNRSGVIDYGALALAGGGTVAPAQTDRRFSLGQTSAGKPVGVWAVAFSGASVDGVPADIGVVAGGVLRLAIATRCCATTARQSRGCQAGSLPRAGFSPSPAMSRPGSPGWASCPARRRYGSTAWPPSK</sequence>
<dbReference type="InterPro" id="IPR010546">
    <property type="entry name" value="DUF1120"/>
</dbReference>
<evidence type="ECO:0008006" key="5">
    <source>
        <dbReference type="Google" id="ProtNLM"/>
    </source>
</evidence>
<proteinExistence type="predicted"/>
<name>A0A370NKT8_9BURK</name>
<evidence type="ECO:0000256" key="1">
    <source>
        <dbReference type="SAM" id="MobiDB-lite"/>
    </source>
</evidence>
<feature type="region of interest" description="Disordered" evidence="1">
    <location>
        <begin position="176"/>
        <end position="217"/>
    </location>
</feature>
<dbReference type="Pfam" id="PF06551">
    <property type="entry name" value="DUF1120"/>
    <property type="match status" value="1"/>
</dbReference>
<feature type="signal peptide" evidence="2">
    <location>
        <begin position="1"/>
        <end position="21"/>
    </location>
</feature>
<dbReference type="AlphaFoldDB" id="A0A370NKT8"/>
<protein>
    <recommendedName>
        <fullName evidence="5">Fimbrial-type adhesion domain-containing protein</fullName>
    </recommendedName>
</protein>
<organism evidence="3 4">
    <name type="scientific">Cupriavidus lacunae</name>
    <dbReference type="NCBI Taxonomy" id="2666307"/>
    <lineage>
        <taxon>Bacteria</taxon>
        <taxon>Pseudomonadati</taxon>
        <taxon>Pseudomonadota</taxon>
        <taxon>Betaproteobacteria</taxon>
        <taxon>Burkholderiales</taxon>
        <taxon>Burkholderiaceae</taxon>
        <taxon>Cupriavidus</taxon>
    </lineage>
</organism>
<dbReference type="Proteomes" id="UP000255165">
    <property type="component" value="Unassembled WGS sequence"/>
</dbReference>
<gene>
    <name evidence="3" type="ORF">DN412_32810</name>
</gene>
<accession>A0A370NKT8</accession>
<evidence type="ECO:0000256" key="2">
    <source>
        <dbReference type="SAM" id="SignalP"/>
    </source>
</evidence>
<keyword evidence="2" id="KW-0732">Signal</keyword>
<feature type="chain" id="PRO_5016993767" description="Fimbrial-type adhesion domain-containing protein" evidence="2">
    <location>
        <begin position="22"/>
        <end position="217"/>
    </location>
</feature>